<dbReference type="EMBL" id="JAVRRF010000012">
    <property type="protein sequence ID" value="KAK5059602.1"/>
    <property type="molecule type" value="Genomic_DNA"/>
</dbReference>
<dbReference type="PANTHER" id="PTHR43111">
    <property type="entry name" value="ALDEHYDE DEHYDROGENASE B-RELATED"/>
    <property type="match status" value="1"/>
</dbReference>
<dbReference type="Gene3D" id="3.40.605.10">
    <property type="entry name" value="Aldehyde Dehydrogenase, Chain A, domain 1"/>
    <property type="match status" value="1"/>
</dbReference>
<gene>
    <name evidence="1" type="ORF">LTR69_006191</name>
</gene>
<protein>
    <recommendedName>
        <fullName evidence="3">Aldehyde dehydrogenase domain-containing protein</fullName>
    </recommendedName>
</protein>
<dbReference type="InterPro" id="IPR016162">
    <property type="entry name" value="Ald_DH_N"/>
</dbReference>
<sequence length="282" mass="31420">MSTSITNGVLSAVADRRTKDLRYRQRQLISLHRWLSENHAELESATREDNGLSAAETHFIVASGLDALRQNYDSLDLKRELAIEFRIKNGQDNIERRLSEDIVYVIPDNFTLFYSVMTALCAAVAAGSCCVIELSNDLRRTSGLMQKMVFQSLDNLSFVTTMTRPENDFLRKCVVLDQQNCVSPTQAPWLIRSQVTMAAVVIVDRTADVASAAKVVAMSTVLFGGNGPYAPSCILVNEFVEEDFSRLFYQYASAIRHQAVTVGAHKKVGASNNTRLTRVTDR</sequence>
<dbReference type="SUPFAM" id="SSF53720">
    <property type="entry name" value="ALDH-like"/>
    <property type="match status" value="1"/>
</dbReference>
<organism evidence="1 2">
    <name type="scientific">Exophiala sideris</name>
    <dbReference type="NCBI Taxonomy" id="1016849"/>
    <lineage>
        <taxon>Eukaryota</taxon>
        <taxon>Fungi</taxon>
        <taxon>Dikarya</taxon>
        <taxon>Ascomycota</taxon>
        <taxon>Pezizomycotina</taxon>
        <taxon>Eurotiomycetes</taxon>
        <taxon>Chaetothyriomycetidae</taxon>
        <taxon>Chaetothyriales</taxon>
        <taxon>Herpotrichiellaceae</taxon>
        <taxon>Exophiala</taxon>
    </lineage>
</organism>
<proteinExistence type="predicted"/>
<reference evidence="1 2" key="1">
    <citation type="submission" date="2023-08" db="EMBL/GenBank/DDBJ databases">
        <title>Black Yeasts Isolated from many extreme environments.</title>
        <authorList>
            <person name="Coleine C."/>
            <person name="Stajich J.E."/>
            <person name="Selbmann L."/>
        </authorList>
    </citation>
    <scope>NUCLEOTIDE SEQUENCE [LARGE SCALE GENOMIC DNA]</scope>
    <source>
        <strain evidence="1 2">CCFEE 6328</strain>
    </source>
</reference>
<dbReference type="Proteomes" id="UP001345691">
    <property type="component" value="Unassembled WGS sequence"/>
</dbReference>
<name>A0ABR0JAS3_9EURO</name>
<dbReference type="InterPro" id="IPR016161">
    <property type="entry name" value="Ald_DH/histidinol_DH"/>
</dbReference>
<comment type="caution">
    <text evidence="1">The sequence shown here is derived from an EMBL/GenBank/DDBJ whole genome shotgun (WGS) entry which is preliminary data.</text>
</comment>
<dbReference type="PANTHER" id="PTHR43111:SF1">
    <property type="entry name" value="ALDEHYDE DEHYDROGENASE B-RELATED"/>
    <property type="match status" value="1"/>
</dbReference>
<keyword evidence="2" id="KW-1185">Reference proteome</keyword>
<evidence type="ECO:0000313" key="2">
    <source>
        <dbReference type="Proteomes" id="UP001345691"/>
    </source>
</evidence>
<evidence type="ECO:0008006" key="3">
    <source>
        <dbReference type="Google" id="ProtNLM"/>
    </source>
</evidence>
<evidence type="ECO:0000313" key="1">
    <source>
        <dbReference type="EMBL" id="KAK5059602.1"/>
    </source>
</evidence>
<accession>A0ABR0JAS3</accession>